<reference evidence="11" key="1">
    <citation type="journal article" date="2020" name="BMC">
        <title>Leishmania infection induces a limited differential gene expression in the sand fly midgut.</title>
        <authorList>
            <person name="Coutinho-Abreu I.V."/>
            <person name="Serafim T.D."/>
            <person name="Meneses C."/>
            <person name="Kamhawi S."/>
            <person name="Oliveira F."/>
            <person name="Valenzuela J.G."/>
        </authorList>
    </citation>
    <scope>NUCLEOTIDE SEQUENCE</scope>
    <source>
        <strain evidence="11">Jacobina</strain>
        <tissue evidence="11">Midgut</tissue>
    </source>
</reference>
<comment type="subcellular location">
    <subcellularLocation>
        <location evidence="1 8">Endoplasmic reticulum membrane</location>
        <topology evidence="1 8">Multi-pass membrane protein</topology>
    </subcellularLocation>
</comment>
<keyword evidence="10" id="KW-0732">Signal</keyword>
<keyword evidence="6 8" id="KW-1133">Transmembrane helix</keyword>
<feature type="region of interest" description="Disordered" evidence="9">
    <location>
        <begin position="493"/>
        <end position="527"/>
    </location>
</feature>
<dbReference type="InterPro" id="IPR005599">
    <property type="entry name" value="GPI_mannosylTrfase"/>
</dbReference>
<dbReference type="GO" id="GO:0005789">
    <property type="term" value="C:endoplasmic reticulum membrane"/>
    <property type="evidence" value="ECO:0007669"/>
    <property type="project" value="UniProtKB-SubCell"/>
</dbReference>
<dbReference type="AlphaFoldDB" id="A0A7G3AIX7"/>
<evidence type="ECO:0000256" key="6">
    <source>
        <dbReference type="ARBA" id="ARBA00022989"/>
    </source>
</evidence>
<dbReference type="PANTHER" id="PTHR22760:SF4">
    <property type="entry name" value="GPI MANNOSYLTRANSFERASE 3"/>
    <property type="match status" value="1"/>
</dbReference>
<evidence type="ECO:0000313" key="11">
    <source>
        <dbReference type="EMBL" id="MBC1172199.1"/>
    </source>
</evidence>
<proteinExistence type="inferred from homology"/>
<accession>A0A7G3AIX7</accession>
<keyword evidence="2 8" id="KW-0328">Glycosyltransferase</keyword>
<dbReference type="PANTHER" id="PTHR22760">
    <property type="entry name" value="GLYCOSYLTRANSFERASE"/>
    <property type="match status" value="1"/>
</dbReference>
<feature type="transmembrane region" description="Helical" evidence="8">
    <location>
        <begin position="329"/>
        <end position="351"/>
    </location>
</feature>
<keyword evidence="4 8" id="KW-0812">Transmembrane</keyword>
<feature type="transmembrane region" description="Helical" evidence="8">
    <location>
        <begin position="110"/>
        <end position="130"/>
    </location>
</feature>
<keyword evidence="7 8" id="KW-0472">Membrane</keyword>
<feature type="transmembrane region" description="Helical" evidence="8">
    <location>
        <begin position="154"/>
        <end position="177"/>
    </location>
</feature>
<protein>
    <recommendedName>
        <fullName evidence="8">Mannosyltransferase</fullName>
        <ecNumber evidence="8">2.4.1.-</ecNumber>
    </recommendedName>
</protein>
<evidence type="ECO:0000256" key="1">
    <source>
        <dbReference type="ARBA" id="ARBA00004477"/>
    </source>
</evidence>
<evidence type="ECO:0000256" key="10">
    <source>
        <dbReference type="SAM" id="SignalP"/>
    </source>
</evidence>
<comment type="similarity">
    <text evidence="8">Belongs to the glycosyltransferase 22 family.</text>
</comment>
<feature type="compositionally biased region" description="Basic and acidic residues" evidence="9">
    <location>
        <begin position="512"/>
        <end position="527"/>
    </location>
</feature>
<evidence type="ECO:0000256" key="5">
    <source>
        <dbReference type="ARBA" id="ARBA00022824"/>
    </source>
</evidence>
<dbReference type="VEuPathDB" id="VectorBase:LLONM1_012013"/>
<dbReference type="GO" id="GO:0006506">
    <property type="term" value="P:GPI anchor biosynthetic process"/>
    <property type="evidence" value="ECO:0007669"/>
    <property type="project" value="TreeGrafter"/>
</dbReference>
<evidence type="ECO:0000256" key="3">
    <source>
        <dbReference type="ARBA" id="ARBA00022679"/>
    </source>
</evidence>
<feature type="transmembrane region" description="Helical" evidence="8">
    <location>
        <begin position="242"/>
        <end position="269"/>
    </location>
</feature>
<dbReference type="EC" id="2.4.1.-" evidence="8"/>
<organism evidence="11">
    <name type="scientific">Lutzomyia longipalpis</name>
    <name type="common">Sand fly</name>
    <dbReference type="NCBI Taxonomy" id="7200"/>
    <lineage>
        <taxon>Eukaryota</taxon>
        <taxon>Metazoa</taxon>
        <taxon>Ecdysozoa</taxon>
        <taxon>Arthropoda</taxon>
        <taxon>Hexapoda</taxon>
        <taxon>Insecta</taxon>
        <taxon>Pterygota</taxon>
        <taxon>Neoptera</taxon>
        <taxon>Endopterygota</taxon>
        <taxon>Diptera</taxon>
        <taxon>Nematocera</taxon>
        <taxon>Psychodoidea</taxon>
        <taxon>Psychodidae</taxon>
        <taxon>Lutzomyia</taxon>
        <taxon>Lutzomyia</taxon>
    </lineage>
</organism>
<keyword evidence="3" id="KW-0808">Transferase</keyword>
<sequence length="527" mass="60031">MKGVVVFLILLAVRLLSVFFVKTSYVPDEFWQSLEVAHRIVYGYGYLTWEWTQGIRSYVHPIIFAGIYKVLSIFGVDCVFALTLLPRILQAFITAYADWRFFKWCNQSKWSLFVVITSWFLFYTGSRTIVNTVEASLTTIALSFFPWHGESVRFLWYVALLAFIRPTSAVPWIPLCLHHIRHSRIPFLPLIFKHYLPIGVVVGALGTGIDYLGHGSLIFTPLRFFKLNVLQNIGSFYGSQPWYWYFVTGLPLVLGIGTLPFLLSVADTFKNLSTAGSRRKILLISIATTLAVFSAIPHKEFRFILPILPMCLYLIADSLSRWSRKASSTLIWTVVVALLVGNALPAGYLGLYHQKGTTEVMPVLAKIAREYKTADGERANILFLMPCHSTPLYSHIHANVTLRFLTCEPNLTDDPNYEEEAETFYRNPSSWLDSHVPAYPLSEMPSHVVLFDSLKPQIGTFLSNYREVQSIHHAHYLLTDRIGKNVLVYERNDQKTGSTQQTSQQAKKKPKKEIPSEENIDARDGEL</sequence>
<feature type="transmembrane region" description="Helical" evidence="8">
    <location>
        <begin position="198"/>
        <end position="222"/>
    </location>
</feature>
<feature type="signal peptide" evidence="10">
    <location>
        <begin position="1"/>
        <end position="23"/>
    </location>
</feature>
<dbReference type="Pfam" id="PF03901">
    <property type="entry name" value="Glyco_transf_22"/>
    <property type="match status" value="1"/>
</dbReference>
<feature type="transmembrane region" description="Helical" evidence="8">
    <location>
        <begin position="281"/>
        <end position="297"/>
    </location>
</feature>
<evidence type="ECO:0000256" key="2">
    <source>
        <dbReference type="ARBA" id="ARBA00022676"/>
    </source>
</evidence>
<feature type="transmembrane region" description="Helical" evidence="8">
    <location>
        <begin position="62"/>
        <end position="89"/>
    </location>
</feature>
<evidence type="ECO:0000256" key="4">
    <source>
        <dbReference type="ARBA" id="ARBA00022692"/>
    </source>
</evidence>
<evidence type="ECO:0000256" key="9">
    <source>
        <dbReference type="SAM" id="MobiDB-lite"/>
    </source>
</evidence>
<dbReference type="EMBL" id="GITU01003496">
    <property type="protein sequence ID" value="MBC1172199.1"/>
    <property type="molecule type" value="Transcribed_RNA"/>
</dbReference>
<feature type="transmembrane region" description="Helical" evidence="8">
    <location>
        <begin position="303"/>
        <end position="322"/>
    </location>
</feature>
<evidence type="ECO:0000256" key="8">
    <source>
        <dbReference type="RuleBase" id="RU363075"/>
    </source>
</evidence>
<keyword evidence="5 8" id="KW-0256">Endoplasmic reticulum</keyword>
<feature type="chain" id="PRO_5029015707" description="Mannosyltransferase" evidence="10">
    <location>
        <begin position="24"/>
        <end position="527"/>
    </location>
</feature>
<feature type="compositionally biased region" description="Low complexity" evidence="9">
    <location>
        <begin position="495"/>
        <end position="505"/>
    </location>
</feature>
<dbReference type="GO" id="GO:0000026">
    <property type="term" value="F:alpha-1,2-mannosyltransferase activity"/>
    <property type="evidence" value="ECO:0007669"/>
    <property type="project" value="TreeGrafter"/>
</dbReference>
<name>A0A7G3AIX7_LUTLO</name>
<evidence type="ECO:0000256" key="7">
    <source>
        <dbReference type="ARBA" id="ARBA00023136"/>
    </source>
</evidence>